<organism evidence="1 2">
    <name type="scientific">Ideonella aquatica</name>
    <dbReference type="NCBI Taxonomy" id="2824119"/>
    <lineage>
        <taxon>Bacteria</taxon>
        <taxon>Pseudomonadati</taxon>
        <taxon>Pseudomonadota</taxon>
        <taxon>Betaproteobacteria</taxon>
        <taxon>Burkholderiales</taxon>
        <taxon>Sphaerotilaceae</taxon>
        <taxon>Ideonella</taxon>
    </lineage>
</organism>
<comment type="caution">
    <text evidence="1">The sequence shown here is derived from an EMBL/GenBank/DDBJ whole genome shotgun (WGS) entry which is preliminary data.</text>
</comment>
<evidence type="ECO:0000313" key="1">
    <source>
        <dbReference type="EMBL" id="MBQ0960681.1"/>
    </source>
</evidence>
<dbReference type="RefSeq" id="WP_210803354.1">
    <property type="nucleotide sequence ID" value="NZ_JAGQDE010000016.1"/>
</dbReference>
<dbReference type="Gene3D" id="3.40.50.1220">
    <property type="entry name" value="TPP-binding domain"/>
    <property type="match status" value="1"/>
</dbReference>
<keyword evidence="2" id="KW-1185">Reference proteome</keyword>
<protein>
    <submittedName>
        <fullName evidence="1">Formylmethanofuran dehydrogenase</fullName>
    </submittedName>
</protein>
<evidence type="ECO:0000313" key="2">
    <source>
        <dbReference type="Proteomes" id="UP000678374"/>
    </source>
</evidence>
<proteinExistence type="predicted"/>
<accession>A0A940YMJ5</accession>
<dbReference type="AlphaFoldDB" id="A0A940YMJ5"/>
<dbReference type="Proteomes" id="UP000678374">
    <property type="component" value="Unassembled WGS sequence"/>
</dbReference>
<dbReference type="EMBL" id="JAGQDE010000016">
    <property type="protein sequence ID" value="MBQ0960681.1"/>
    <property type="molecule type" value="Genomic_DNA"/>
</dbReference>
<gene>
    <name evidence="1" type="ORF">KAK06_17125</name>
</gene>
<name>A0A940YMJ5_9BURK</name>
<reference evidence="1" key="1">
    <citation type="submission" date="2021-04" db="EMBL/GenBank/DDBJ databases">
        <title>The genome sequence of Ideonella sp. 4Y11.</title>
        <authorList>
            <person name="Liu Y."/>
        </authorList>
    </citation>
    <scope>NUCLEOTIDE SEQUENCE</scope>
    <source>
        <strain evidence="1">4Y11</strain>
    </source>
</reference>
<sequence length="392" mass="41419">MASFETAMPSAAWTCPFCPLMCEAEAGETLACSRLEARRAALSAQSPVSDEALDQALTQAAAWLRASRQPVIGGLGTDVAGARALQALADHCSAVVDGGVAMAQPLRAQQDRGSFTVTLAEARERADLVVLVGSWPMQRAPRLRERLSGGPFGDPAWVALGAPSAGAVDGIERIEAPDLFRALNTLAALLDQRRLPAGVPEAWHTLAQRLRAARYAVLVFEPVPLGPQAGLLIERINTLVTLLNRQGRAASLSIGAGQGLATVQQVLAWRTGLPLQSRRGPLGREHDPLTLDGLRQVREGSADLLLWVSAFGEHPPPARPGLRRIVLGTADQAHLSLESDTIFLPVGTPGLDHGGHLHRTDGVVVLPLFAARSGRAPSVASVLTALLEKLNP</sequence>